<dbReference type="InterPro" id="IPR008920">
    <property type="entry name" value="TF_FadR/GntR_C"/>
</dbReference>
<dbReference type="SMART" id="SM00895">
    <property type="entry name" value="FCD"/>
    <property type="match status" value="1"/>
</dbReference>
<keyword evidence="2" id="KW-0238">DNA-binding</keyword>
<evidence type="ECO:0000256" key="3">
    <source>
        <dbReference type="ARBA" id="ARBA00023163"/>
    </source>
</evidence>
<dbReference type="KEGG" id="pnp:IJ22_25980"/>
<keyword evidence="1" id="KW-0805">Transcription regulation</keyword>
<gene>
    <name evidence="4" type="ORF">IJ22_25980</name>
</gene>
<sequence>MDSHLTLITSDFTLEPLDYSSSYIPLREAVYQKLKTAILDGTLKPGQLLSENQIADKLSVSRTPVREAIRILETENLVTFLPGRKVVVTMPTLQDIHEVYEIRSIVEAEALRRITSSHPVIRQMEEAIERGEEYRMQGNLQKRGEMNTYFHLSIISALENQRVQQFIDSLHDTISRFRVYYLTLEWAVEREDEHKEIVSLIKQGNTEQAVTVLKKHLAISKENLVSVFTQK</sequence>
<dbReference type="InterPro" id="IPR036390">
    <property type="entry name" value="WH_DNA-bd_sf"/>
</dbReference>
<dbReference type="SUPFAM" id="SSF46785">
    <property type="entry name" value="Winged helix' DNA-binding domain"/>
    <property type="match status" value="1"/>
</dbReference>
<evidence type="ECO:0000313" key="4">
    <source>
        <dbReference type="EMBL" id="ALS22971.1"/>
    </source>
</evidence>
<dbReference type="Proteomes" id="UP000061660">
    <property type="component" value="Chromosome"/>
</dbReference>
<dbReference type="GO" id="GO:0003677">
    <property type="term" value="F:DNA binding"/>
    <property type="evidence" value="ECO:0007669"/>
    <property type="project" value="UniProtKB-KW"/>
</dbReference>
<dbReference type="Pfam" id="PF07729">
    <property type="entry name" value="FCD"/>
    <property type="match status" value="1"/>
</dbReference>
<reference evidence="5" key="1">
    <citation type="submission" date="2015-12" db="EMBL/GenBank/DDBJ databases">
        <title>Complete genome sequences of two moderately thermophilic Paenibacillus species.</title>
        <authorList>
            <person name="Butler R.III."/>
            <person name="Wang J."/>
            <person name="Stark B.C."/>
            <person name="Pombert J.-F."/>
        </authorList>
    </citation>
    <scope>NUCLEOTIDE SEQUENCE [LARGE SCALE GENOMIC DNA]</scope>
    <source>
        <strain evidence="5">32O-Y</strain>
    </source>
</reference>
<accession>A0A0U2IMM4</accession>
<dbReference type="PROSITE" id="PS50949">
    <property type="entry name" value="HTH_GNTR"/>
    <property type="match status" value="1"/>
</dbReference>
<dbReference type="CDD" id="cd07377">
    <property type="entry name" value="WHTH_GntR"/>
    <property type="match status" value="1"/>
</dbReference>
<dbReference type="SMART" id="SM00345">
    <property type="entry name" value="HTH_GNTR"/>
    <property type="match status" value="1"/>
</dbReference>
<dbReference type="AlphaFoldDB" id="A0A0U2IMM4"/>
<keyword evidence="5" id="KW-1185">Reference proteome</keyword>
<dbReference type="RefSeq" id="WP_062409052.1">
    <property type="nucleotide sequence ID" value="NZ_BJCS01000004.1"/>
</dbReference>
<dbReference type="PANTHER" id="PTHR43537:SF24">
    <property type="entry name" value="GLUCONATE OPERON TRANSCRIPTIONAL REPRESSOR"/>
    <property type="match status" value="1"/>
</dbReference>
<dbReference type="EMBL" id="CP013652">
    <property type="protein sequence ID" value="ALS22971.1"/>
    <property type="molecule type" value="Genomic_DNA"/>
</dbReference>
<organism evidence="4 5">
    <name type="scientific">Paenibacillus naphthalenovorans</name>
    <dbReference type="NCBI Taxonomy" id="162209"/>
    <lineage>
        <taxon>Bacteria</taxon>
        <taxon>Bacillati</taxon>
        <taxon>Bacillota</taxon>
        <taxon>Bacilli</taxon>
        <taxon>Bacillales</taxon>
        <taxon>Paenibacillaceae</taxon>
        <taxon>Paenibacillus</taxon>
    </lineage>
</organism>
<dbReference type="InterPro" id="IPR011711">
    <property type="entry name" value="GntR_C"/>
</dbReference>
<dbReference type="SUPFAM" id="SSF48008">
    <property type="entry name" value="GntR ligand-binding domain-like"/>
    <property type="match status" value="1"/>
</dbReference>
<dbReference type="OrthoDB" id="9781630at2"/>
<dbReference type="InterPro" id="IPR000524">
    <property type="entry name" value="Tscrpt_reg_HTH_GntR"/>
</dbReference>
<keyword evidence="3" id="KW-0804">Transcription</keyword>
<dbReference type="Gene3D" id="1.10.10.10">
    <property type="entry name" value="Winged helix-like DNA-binding domain superfamily/Winged helix DNA-binding domain"/>
    <property type="match status" value="1"/>
</dbReference>
<dbReference type="PANTHER" id="PTHR43537">
    <property type="entry name" value="TRANSCRIPTIONAL REGULATOR, GNTR FAMILY"/>
    <property type="match status" value="1"/>
</dbReference>
<evidence type="ECO:0000256" key="1">
    <source>
        <dbReference type="ARBA" id="ARBA00023015"/>
    </source>
</evidence>
<dbReference type="STRING" id="162209.IJ22_25980"/>
<protein>
    <submittedName>
        <fullName evidence="4">GntR family transcriptional regulator</fullName>
    </submittedName>
</protein>
<dbReference type="PATRIC" id="fig|162209.4.peg.2767"/>
<dbReference type="Pfam" id="PF00392">
    <property type="entry name" value="GntR"/>
    <property type="match status" value="1"/>
</dbReference>
<dbReference type="PRINTS" id="PR00035">
    <property type="entry name" value="HTHGNTR"/>
</dbReference>
<dbReference type="InterPro" id="IPR036388">
    <property type="entry name" value="WH-like_DNA-bd_sf"/>
</dbReference>
<evidence type="ECO:0000313" key="5">
    <source>
        <dbReference type="Proteomes" id="UP000061660"/>
    </source>
</evidence>
<name>A0A0U2IMM4_9BACL</name>
<dbReference type="Gene3D" id="1.20.120.530">
    <property type="entry name" value="GntR ligand-binding domain-like"/>
    <property type="match status" value="1"/>
</dbReference>
<proteinExistence type="predicted"/>
<dbReference type="GO" id="GO:0003700">
    <property type="term" value="F:DNA-binding transcription factor activity"/>
    <property type="evidence" value="ECO:0007669"/>
    <property type="project" value="InterPro"/>
</dbReference>
<reference evidence="4 5" key="2">
    <citation type="journal article" date="2016" name="Genome Announc.">
        <title>Complete Genome Sequences of Two Interactive Moderate Thermophiles, Paenibacillus napthalenovorans 32O-Y and Paenibacillus sp. 32O-W.</title>
        <authorList>
            <person name="Butler R.R.III."/>
            <person name="Wang J."/>
            <person name="Stark B.C."/>
            <person name="Pombert J.F."/>
        </authorList>
    </citation>
    <scope>NUCLEOTIDE SEQUENCE [LARGE SCALE GENOMIC DNA]</scope>
    <source>
        <strain evidence="4 5">32O-Y</strain>
    </source>
</reference>
<evidence type="ECO:0000256" key="2">
    <source>
        <dbReference type="ARBA" id="ARBA00023125"/>
    </source>
</evidence>